<name>A0ABM3G6F1_NEOLC</name>
<evidence type="ECO:0000313" key="9">
    <source>
        <dbReference type="Proteomes" id="UP000829291"/>
    </source>
</evidence>
<accession>A0ABM3G6F1</accession>
<feature type="domain" description="Small ribosomal subunit protein mS23 conserved" evidence="8">
    <location>
        <begin position="1"/>
        <end position="97"/>
    </location>
</feature>
<sequence>MKEEDKPLWFDIYEAFQPKDEPRFDRPISTGNIREIFYEEDVIRAKFHKDHPSLPFVHLNDTSRLSQTQKFIATYQELSKEGGVQKSELYKAAVSQVIGQAVRSRIDKPQPSEETTSVADTEKGKTTNLNVNINNILKEQ</sequence>
<feature type="region of interest" description="Disordered" evidence="7">
    <location>
        <begin position="103"/>
        <end position="125"/>
    </location>
</feature>
<evidence type="ECO:0000256" key="5">
    <source>
        <dbReference type="ARBA" id="ARBA00023274"/>
    </source>
</evidence>
<dbReference type="GO" id="GO:0005840">
    <property type="term" value="C:ribosome"/>
    <property type="evidence" value="ECO:0007669"/>
    <property type="project" value="UniProtKB-KW"/>
</dbReference>
<evidence type="ECO:0000256" key="1">
    <source>
        <dbReference type="ARBA" id="ARBA00004173"/>
    </source>
</evidence>
<dbReference type="GeneID" id="107223217"/>
<evidence type="ECO:0000256" key="6">
    <source>
        <dbReference type="ARBA" id="ARBA00035137"/>
    </source>
</evidence>
<dbReference type="InterPro" id="IPR019520">
    <property type="entry name" value="Ribosomal_mS23_met"/>
</dbReference>
<dbReference type="PANTHER" id="PTHR15925:SF2">
    <property type="entry name" value="SMALL RIBOSOMAL SUBUNIT PROTEIN MS23"/>
    <property type="match status" value="1"/>
</dbReference>
<dbReference type="InterPro" id="IPR059242">
    <property type="entry name" value="mS23_dom"/>
</dbReference>
<dbReference type="PANTHER" id="PTHR15925">
    <property type="entry name" value="MITOCHONDRIAL RIBOSOMAL PROTEIN S23"/>
    <property type="match status" value="1"/>
</dbReference>
<proteinExistence type="inferred from homology"/>
<keyword evidence="5" id="KW-0687">Ribonucleoprotein</keyword>
<dbReference type="InterPro" id="IPR023611">
    <property type="entry name" value="mS23_dom_met"/>
</dbReference>
<protein>
    <recommendedName>
        <fullName evidence="6">Small ribosomal subunit protein mS23</fullName>
    </recommendedName>
</protein>
<evidence type="ECO:0000256" key="4">
    <source>
        <dbReference type="ARBA" id="ARBA00023128"/>
    </source>
</evidence>
<evidence type="ECO:0000256" key="7">
    <source>
        <dbReference type="SAM" id="MobiDB-lite"/>
    </source>
</evidence>
<comment type="subcellular location">
    <subcellularLocation>
        <location evidence="1">Mitochondrion</location>
    </subcellularLocation>
</comment>
<dbReference type="Proteomes" id="UP000829291">
    <property type="component" value="Chromosome 5"/>
</dbReference>
<evidence type="ECO:0000259" key="8">
    <source>
        <dbReference type="Pfam" id="PF10484"/>
    </source>
</evidence>
<dbReference type="CDD" id="cd23701">
    <property type="entry name" value="At1g26750"/>
    <property type="match status" value="1"/>
</dbReference>
<comment type="similarity">
    <text evidence="2">Belongs to the mitochondrion-specific ribosomal protein mS23 family.</text>
</comment>
<reference evidence="10" key="1">
    <citation type="submission" date="2025-08" db="UniProtKB">
        <authorList>
            <consortium name="RefSeq"/>
        </authorList>
    </citation>
    <scope>IDENTIFICATION</scope>
    <source>
        <tissue evidence="10">Thorax and Abdomen</tissue>
    </source>
</reference>
<evidence type="ECO:0000256" key="3">
    <source>
        <dbReference type="ARBA" id="ARBA00022980"/>
    </source>
</evidence>
<evidence type="ECO:0000256" key="2">
    <source>
        <dbReference type="ARBA" id="ARBA00009864"/>
    </source>
</evidence>
<keyword evidence="4" id="KW-0496">Mitochondrion</keyword>
<evidence type="ECO:0000313" key="10">
    <source>
        <dbReference type="RefSeq" id="XP_046595850.1"/>
    </source>
</evidence>
<dbReference type="Pfam" id="PF10484">
    <property type="entry name" value="MRP-S23"/>
    <property type="match status" value="1"/>
</dbReference>
<keyword evidence="3 10" id="KW-0689">Ribosomal protein</keyword>
<dbReference type="RefSeq" id="XP_046595850.1">
    <property type="nucleotide sequence ID" value="XM_046739894.1"/>
</dbReference>
<organism evidence="9 10">
    <name type="scientific">Neodiprion lecontei</name>
    <name type="common">Redheaded pine sawfly</name>
    <dbReference type="NCBI Taxonomy" id="441921"/>
    <lineage>
        <taxon>Eukaryota</taxon>
        <taxon>Metazoa</taxon>
        <taxon>Ecdysozoa</taxon>
        <taxon>Arthropoda</taxon>
        <taxon>Hexapoda</taxon>
        <taxon>Insecta</taxon>
        <taxon>Pterygota</taxon>
        <taxon>Neoptera</taxon>
        <taxon>Endopterygota</taxon>
        <taxon>Hymenoptera</taxon>
        <taxon>Tenthredinoidea</taxon>
        <taxon>Diprionidae</taxon>
        <taxon>Diprioninae</taxon>
        <taxon>Neodiprion</taxon>
    </lineage>
</organism>
<keyword evidence="9" id="KW-1185">Reference proteome</keyword>
<gene>
    <name evidence="10" type="primary">LOC107223217</name>
</gene>